<sequence>MRVDAERNHRVIVEAAGDLFCQHGPKVSMDAIAAAAGVGKGTLFRRFGDRDGLVRAVVEERTEAWWQEAHRRAVDRTVPARDRAIRFVDDVFDLVVLRLRPLMATMERSECADGTPPRWITQLAELIAEVRPAADADFLARAIIGSMRSEMVQAGRENALRVNVLALTTSVLGD</sequence>
<feature type="DNA-binding region" description="H-T-H motif" evidence="2">
    <location>
        <begin position="28"/>
        <end position="47"/>
    </location>
</feature>
<dbReference type="EMBL" id="QUNO01000003">
    <property type="protein sequence ID" value="REH52230.1"/>
    <property type="molecule type" value="Genomic_DNA"/>
</dbReference>
<dbReference type="GO" id="GO:0000976">
    <property type="term" value="F:transcription cis-regulatory region binding"/>
    <property type="evidence" value="ECO:0007669"/>
    <property type="project" value="TreeGrafter"/>
</dbReference>
<dbReference type="GO" id="GO:0003700">
    <property type="term" value="F:DNA-binding transcription factor activity"/>
    <property type="evidence" value="ECO:0007669"/>
    <property type="project" value="TreeGrafter"/>
</dbReference>
<dbReference type="Gene3D" id="1.10.357.10">
    <property type="entry name" value="Tetracycline Repressor, domain 2"/>
    <property type="match status" value="1"/>
</dbReference>
<dbReference type="SUPFAM" id="SSF46689">
    <property type="entry name" value="Homeodomain-like"/>
    <property type="match status" value="1"/>
</dbReference>
<reference evidence="4 5" key="1">
    <citation type="submission" date="2018-08" db="EMBL/GenBank/DDBJ databases">
        <title>Genomic Encyclopedia of Archaeal and Bacterial Type Strains, Phase II (KMG-II): from individual species to whole genera.</title>
        <authorList>
            <person name="Goeker M."/>
        </authorList>
    </citation>
    <scope>NUCLEOTIDE SEQUENCE [LARGE SCALE GENOMIC DNA]</scope>
    <source>
        <strain evidence="4 5">DSM 45791</strain>
    </source>
</reference>
<evidence type="ECO:0000313" key="4">
    <source>
        <dbReference type="EMBL" id="REH52230.1"/>
    </source>
</evidence>
<evidence type="ECO:0000313" key="5">
    <source>
        <dbReference type="Proteomes" id="UP000256269"/>
    </source>
</evidence>
<accession>A0A3E0I102</accession>
<protein>
    <submittedName>
        <fullName evidence="4">AcrR family transcriptional regulator</fullName>
    </submittedName>
</protein>
<dbReference type="InterPro" id="IPR009057">
    <property type="entry name" value="Homeodomain-like_sf"/>
</dbReference>
<dbReference type="AlphaFoldDB" id="A0A3E0I102"/>
<feature type="domain" description="HTH tetR-type" evidence="3">
    <location>
        <begin position="6"/>
        <end position="65"/>
    </location>
</feature>
<name>A0A3E0I102_9PSEU</name>
<evidence type="ECO:0000256" key="2">
    <source>
        <dbReference type="PROSITE-ProRule" id="PRU00335"/>
    </source>
</evidence>
<dbReference type="PRINTS" id="PR00455">
    <property type="entry name" value="HTHTETR"/>
</dbReference>
<evidence type="ECO:0000259" key="3">
    <source>
        <dbReference type="PROSITE" id="PS50977"/>
    </source>
</evidence>
<dbReference type="PANTHER" id="PTHR30055">
    <property type="entry name" value="HTH-TYPE TRANSCRIPTIONAL REGULATOR RUTR"/>
    <property type="match status" value="1"/>
</dbReference>
<gene>
    <name evidence="4" type="ORF">BCF44_103682</name>
</gene>
<organism evidence="4 5">
    <name type="scientific">Kutzneria buriramensis</name>
    <dbReference type="NCBI Taxonomy" id="1045776"/>
    <lineage>
        <taxon>Bacteria</taxon>
        <taxon>Bacillati</taxon>
        <taxon>Actinomycetota</taxon>
        <taxon>Actinomycetes</taxon>
        <taxon>Pseudonocardiales</taxon>
        <taxon>Pseudonocardiaceae</taxon>
        <taxon>Kutzneria</taxon>
    </lineage>
</organism>
<dbReference type="OrthoDB" id="4542210at2"/>
<dbReference type="InterPro" id="IPR001647">
    <property type="entry name" value="HTH_TetR"/>
</dbReference>
<dbReference type="Proteomes" id="UP000256269">
    <property type="component" value="Unassembled WGS sequence"/>
</dbReference>
<keyword evidence="5" id="KW-1185">Reference proteome</keyword>
<dbReference type="PROSITE" id="PS50977">
    <property type="entry name" value="HTH_TETR_2"/>
    <property type="match status" value="1"/>
</dbReference>
<dbReference type="InterPro" id="IPR050109">
    <property type="entry name" value="HTH-type_TetR-like_transc_reg"/>
</dbReference>
<comment type="caution">
    <text evidence="4">The sequence shown here is derived from an EMBL/GenBank/DDBJ whole genome shotgun (WGS) entry which is preliminary data.</text>
</comment>
<proteinExistence type="predicted"/>
<keyword evidence="1 2" id="KW-0238">DNA-binding</keyword>
<dbReference type="PANTHER" id="PTHR30055:SF209">
    <property type="entry name" value="POSSIBLE TRANSCRIPTIONAL REGULATORY PROTEIN (PROBABLY TETR-FAMILY)"/>
    <property type="match status" value="1"/>
</dbReference>
<evidence type="ECO:0000256" key="1">
    <source>
        <dbReference type="ARBA" id="ARBA00023125"/>
    </source>
</evidence>
<dbReference type="RefSeq" id="WP_116174193.1">
    <property type="nucleotide sequence ID" value="NZ_CP144375.1"/>
</dbReference>
<dbReference type="Pfam" id="PF00440">
    <property type="entry name" value="TetR_N"/>
    <property type="match status" value="1"/>
</dbReference>